<evidence type="ECO:0000256" key="3">
    <source>
        <dbReference type="ARBA" id="ARBA00046185"/>
    </source>
</evidence>
<keyword evidence="6" id="KW-1185">Reference proteome</keyword>
<feature type="domain" description="FAD dependent oxidoreductase" evidence="4">
    <location>
        <begin position="81"/>
        <end position="470"/>
    </location>
</feature>
<accession>A0A6G0T003</accession>
<evidence type="ECO:0000256" key="2">
    <source>
        <dbReference type="ARBA" id="ARBA00039785"/>
    </source>
</evidence>
<dbReference type="Gene3D" id="3.30.9.10">
    <property type="entry name" value="D-Amino Acid Oxidase, subunit A, domain 2"/>
    <property type="match status" value="1"/>
</dbReference>
<protein>
    <recommendedName>
        <fullName evidence="2">FAD-dependent oxidoreductase domain-containing protein 1</fullName>
    </recommendedName>
</protein>
<dbReference type="PANTHER" id="PTHR13847">
    <property type="entry name" value="SARCOSINE DEHYDROGENASE-RELATED"/>
    <property type="match status" value="1"/>
</dbReference>
<dbReference type="SUPFAM" id="SSF51905">
    <property type="entry name" value="FAD/NAD(P)-binding domain"/>
    <property type="match status" value="1"/>
</dbReference>
<sequence length="525" mass="59407">MFTRNVSLIVRRNFKFCLCIRYKSDSSSKQPDNYYDPDSIHENPLSRCKRFLKRDINELLKKANDPFEQYEDNKIFPKTVDVLIVGGGVIGSSIAYWLQNKCRDGLTIAVIEKDLSVNKSVISTEEYAKASSVLSCGGIRQQFSLKENIQLSQFSAEFLRDIKDYLTIPEHEPPEINFNPSGYLFLATKNGVDTMLKNHQLQKELKANVELLSKDMLKTKFPWLNVDDIELGSLGTLNSGWFDPWSLNKAKSLGTYYVEGEVKDFGFKTDTSIVVEEDPNKEYEGINSVKVKLKDGETQQIVFGLCIVAAGAESGKIARMAKVGKGKGFLSTPLPIEPRKRFVYYYHAPKGPSMSPMVIDPSGVYFRPDSFDNHYICGKSPCDAEEPETINLDVDHDFFEKQIWTSLAHRVPAFEEAKVKSSWAGYYDYNWYDQNGVIGSHPSYFNLFFATGFSGHGIQQAPAVGRAMMEMITESGFNSIDLSRLGFGRLIAEQPLYEQNIMVTIVDKKSMWQVSMEKLSIENNA</sequence>
<comment type="caution">
    <text evidence="5">The sequence shown here is derived from an EMBL/GenBank/DDBJ whole genome shotgun (WGS) entry which is preliminary data.</text>
</comment>
<dbReference type="OrthoDB" id="424974at2759"/>
<dbReference type="GO" id="GO:0005739">
    <property type="term" value="C:mitochondrion"/>
    <property type="evidence" value="ECO:0007669"/>
    <property type="project" value="GOC"/>
</dbReference>
<dbReference type="InterPro" id="IPR006076">
    <property type="entry name" value="FAD-dep_OxRdtase"/>
</dbReference>
<organism evidence="5 6">
    <name type="scientific">Aphis glycines</name>
    <name type="common">Soybean aphid</name>
    <dbReference type="NCBI Taxonomy" id="307491"/>
    <lineage>
        <taxon>Eukaryota</taxon>
        <taxon>Metazoa</taxon>
        <taxon>Ecdysozoa</taxon>
        <taxon>Arthropoda</taxon>
        <taxon>Hexapoda</taxon>
        <taxon>Insecta</taxon>
        <taxon>Pterygota</taxon>
        <taxon>Neoptera</taxon>
        <taxon>Paraneoptera</taxon>
        <taxon>Hemiptera</taxon>
        <taxon>Sternorrhyncha</taxon>
        <taxon>Aphidomorpha</taxon>
        <taxon>Aphidoidea</taxon>
        <taxon>Aphididae</taxon>
        <taxon>Aphidini</taxon>
        <taxon>Aphis</taxon>
        <taxon>Aphis</taxon>
    </lineage>
</organism>
<proteinExistence type="predicted"/>
<dbReference type="Gene3D" id="3.50.50.60">
    <property type="entry name" value="FAD/NAD(P)-binding domain"/>
    <property type="match status" value="1"/>
</dbReference>
<gene>
    <name evidence="5" type="ORF">AGLY_016361</name>
</gene>
<name>A0A6G0T003_APHGL</name>
<evidence type="ECO:0000256" key="1">
    <source>
        <dbReference type="ARBA" id="ARBA00023002"/>
    </source>
</evidence>
<dbReference type="EMBL" id="VYZN01000081">
    <property type="protein sequence ID" value="KAE9523261.1"/>
    <property type="molecule type" value="Genomic_DNA"/>
</dbReference>
<dbReference type="GO" id="GO:0032981">
    <property type="term" value="P:mitochondrial respiratory chain complex I assembly"/>
    <property type="evidence" value="ECO:0007669"/>
    <property type="project" value="TreeGrafter"/>
</dbReference>
<comment type="function">
    <text evidence="3">Required for the assembly of the mitochondrial membrane respiratory chain NADH dehydrogenase (Complex I). Involved in mid-late stages of complex I assembly.</text>
</comment>
<evidence type="ECO:0000313" key="6">
    <source>
        <dbReference type="Proteomes" id="UP000475862"/>
    </source>
</evidence>
<dbReference type="GO" id="GO:0016491">
    <property type="term" value="F:oxidoreductase activity"/>
    <property type="evidence" value="ECO:0007669"/>
    <property type="project" value="UniProtKB-KW"/>
</dbReference>
<reference evidence="5 6" key="1">
    <citation type="submission" date="2019-08" db="EMBL/GenBank/DDBJ databases">
        <title>The genome of the soybean aphid Biotype 1, its phylome, world population structure and adaptation to the North American continent.</title>
        <authorList>
            <person name="Giordano R."/>
            <person name="Donthu R.K."/>
            <person name="Hernandez A.G."/>
            <person name="Wright C.L."/>
            <person name="Zimin A.V."/>
        </authorList>
    </citation>
    <scope>NUCLEOTIDE SEQUENCE [LARGE SCALE GENOMIC DNA]</scope>
    <source>
        <tissue evidence="5">Whole aphids</tissue>
    </source>
</reference>
<dbReference type="AlphaFoldDB" id="A0A6G0T003"/>
<dbReference type="PANTHER" id="PTHR13847:SF287">
    <property type="entry name" value="FAD-DEPENDENT OXIDOREDUCTASE DOMAIN-CONTAINING PROTEIN 1"/>
    <property type="match status" value="1"/>
</dbReference>
<dbReference type="Proteomes" id="UP000475862">
    <property type="component" value="Unassembled WGS sequence"/>
</dbReference>
<evidence type="ECO:0000259" key="4">
    <source>
        <dbReference type="Pfam" id="PF01266"/>
    </source>
</evidence>
<keyword evidence="1" id="KW-0560">Oxidoreductase</keyword>
<evidence type="ECO:0000313" key="5">
    <source>
        <dbReference type="EMBL" id="KAE9523261.1"/>
    </source>
</evidence>
<dbReference type="InterPro" id="IPR036188">
    <property type="entry name" value="FAD/NAD-bd_sf"/>
</dbReference>
<dbReference type="Pfam" id="PF01266">
    <property type="entry name" value="DAO"/>
    <property type="match status" value="1"/>
</dbReference>